<dbReference type="Proteomes" id="UP001174037">
    <property type="component" value="Unassembled WGS sequence"/>
</dbReference>
<feature type="transmembrane region" description="Helical" evidence="1">
    <location>
        <begin position="121"/>
        <end position="140"/>
    </location>
</feature>
<proteinExistence type="predicted"/>
<sequence>MLNIKDSNYFKRSIKIYIITVIIFILIFILAIIFSPSYETLKSLGSSSHKGISEAYGLNKLWQYIINNGFRVSLQMFILSLLPIPFLYYVNLLSTTIMTGIVFGFVVHFDLYKGSTMVISSFPHSIIEILAMCFVISGLYKLNKSIIRKITNIFRNNNKPNLSFKIAITNLLKVYILIALPLYIISAFMETYLTHFIYNLLN</sequence>
<dbReference type="InterPro" id="IPR002798">
    <property type="entry name" value="SpoIIM-like"/>
</dbReference>
<keyword evidence="1" id="KW-0812">Transmembrane</keyword>
<organism evidence="2 3">
    <name type="scientific">Staphylococcus equorum</name>
    <dbReference type="NCBI Taxonomy" id="246432"/>
    <lineage>
        <taxon>Bacteria</taxon>
        <taxon>Bacillati</taxon>
        <taxon>Bacillota</taxon>
        <taxon>Bacilli</taxon>
        <taxon>Bacillales</taxon>
        <taxon>Staphylococcaceae</taxon>
        <taxon>Staphylococcus</taxon>
    </lineage>
</organism>
<feature type="transmembrane region" description="Helical" evidence="1">
    <location>
        <begin position="174"/>
        <end position="198"/>
    </location>
</feature>
<reference evidence="2" key="2">
    <citation type="submission" date="2023-03" db="EMBL/GenBank/DDBJ databases">
        <authorList>
            <person name="Vazquez L."/>
            <person name="Rodriguez J."/>
            <person name="Mayo B."/>
            <person name="Florez A.B."/>
        </authorList>
    </citation>
    <scope>NUCLEOTIDE SEQUENCE</scope>
    <source>
        <strain evidence="2">5A3I</strain>
    </source>
</reference>
<evidence type="ECO:0000313" key="2">
    <source>
        <dbReference type="EMBL" id="MDK9866208.1"/>
    </source>
</evidence>
<protein>
    <submittedName>
        <fullName evidence="2">Stage II sporulation protein M</fullName>
    </submittedName>
</protein>
<feature type="transmembrane region" description="Helical" evidence="1">
    <location>
        <begin position="16"/>
        <end position="38"/>
    </location>
</feature>
<evidence type="ECO:0000313" key="3">
    <source>
        <dbReference type="Proteomes" id="UP001174037"/>
    </source>
</evidence>
<keyword evidence="1" id="KW-1133">Transmembrane helix</keyword>
<keyword evidence="1" id="KW-0472">Membrane</keyword>
<evidence type="ECO:0000256" key="1">
    <source>
        <dbReference type="SAM" id="Phobius"/>
    </source>
</evidence>
<name>A0AAW7AIY9_9STAP</name>
<gene>
    <name evidence="2" type="ORF">P1A27_09675</name>
</gene>
<dbReference type="AlphaFoldDB" id="A0AAW7AIY9"/>
<dbReference type="Pfam" id="PF01944">
    <property type="entry name" value="SpoIIM"/>
    <property type="match status" value="1"/>
</dbReference>
<feature type="transmembrane region" description="Helical" evidence="1">
    <location>
        <begin position="86"/>
        <end position="109"/>
    </location>
</feature>
<accession>A0AAW7AIY9</accession>
<dbReference type="RefSeq" id="WP_103170088.1">
    <property type="nucleotide sequence ID" value="NZ_CP068063.1"/>
</dbReference>
<comment type="caution">
    <text evidence="2">The sequence shown here is derived from an EMBL/GenBank/DDBJ whole genome shotgun (WGS) entry which is preliminary data.</text>
</comment>
<reference evidence="2" key="1">
    <citation type="journal article" date="2023" name="Int. J. Mol. Sci.">
        <title>Antibiotic Resistance/Susceptibility Profiles of Staphylococcus equorum Strains from Cheese, and Genome Analysis for Antibiotic Resistance Genes.</title>
        <authorList>
            <person name="Vazquez L."/>
            <person name="Srednik M.E."/>
            <person name="Rodriguez J."/>
            <person name="Florez A.B."/>
            <person name="Mayo B."/>
        </authorList>
    </citation>
    <scope>NUCLEOTIDE SEQUENCE</scope>
    <source>
        <strain evidence="2">5A3I</strain>
    </source>
</reference>
<dbReference type="EMBL" id="JARGCK010000006">
    <property type="protein sequence ID" value="MDK9866208.1"/>
    <property type="molecule type" value="Genomic_DNA"/>
</dbReference>